<dbReference type="SUPFAM" id="SSF55469">
    <property type="entry name" value="FMN-dependent nitroreductase-like"/>
    <property type="match status" value="1"/>
</dbReference>
<dbReference type="InterPro" id="IPR020806">
    <property type="entry name" value="PKS_PP-bd"/>
</dbReference>
<dbReference type="PANTHER" id="PTHR43775:SF37">
    <property type="entry name" value="SI:DKEY-61P9.11"/>
    <property type="match status" value="1"/>
</dbReference>
<dbReference type="Gene3D" id="3.40.50.720">
    <property type="entry name" value="NAD(P)-binding Rossmann-like Domain"/>
    <property type="match status" value="2"/>
</dbReference>
<dbReference type="FunFam" id="3.30.300.30:FF:000010">
    <property type="entry name" value="Enterobactin synthetase component F"/>
    <property type="match status" value="1"/>
</dbReference>
<dbReference type="Pfam" id="PF00550">
    <property type="entry name" value="PP-binding"/>
    <property type="match status" value="4"/>
</dbReference>
<dbReference type="InterPro" id="IPR054514">
    <property type="entry name" value="RhiE-like_linker"/>
</dbReference>
<dbReference type="EMBL" id="JAFREP010000003">
    <property type="protein sequence ID" value="MBO1317797.1"/>
    <property type="molecule type" value="Genomic_DNA"/>
</dbReference>
<dbReference type="FunFam" id="3.40.50.12780:FF:000012">
    <property type="entry name" value="Non-ribosomal peptide synthetase"/>
    <property type="match status" value="1"/>
</dbReference>
<keyword evidence="6" id="KW-0597">Phosphoprotein</keyword>
<dbReference type="GO" id="GO:0031177">
    <property type="term" value="F:phosphopantetheine binding"/>
    <property type="evidence" value="ECO:0007669"/>
    <property type="project" value="InterPro"/>
</dbReference>
<dbReference type="SUPFAM" id="SSF56801">
    <property type="entry name" value="Acetyl-CoA synthetase-like"/>
    <property type="match status" value="1"/>
</dbReference>
<dbReference type="GO" id="GO:0004312">
    <property type="term" value="F:fatty acid synthase activity"/>
    <property type="evidence" value="ECO:0007669"/>
    <property type="project" value="TreeGrafter"/>
</dbReference>
<comment type="pathway">
    <text evidence="3">Antibiotic biosynthesis.</text>
</comment>
<dbReference type="InterPro" id="IPR000415">
    <property type="entry name" value="Nitroreductase-like"/>
</dbReference>
<dbReference type="InterPro" id="IPR045851">
    <property type="entry name" value="AMP-bd_C_sf"/>
</dbReference>
<dbReference type="CDD" id="cd05930">
    <property type="entry name" value="A_NRPS"/>
    <property type="match status" value="1"/>
</dbReference>
<dbReference type="GO" id="GO:0016491">
    <property type="term" value="F:oxidoreductase activity"/>
    <property type="evidence" value="ECO:0007669"/>
    <property type="project" value="InterPro"/>
</dbReference>
<dbReference type="Pfam" id="PF02801">
    <property type="entry name" value="Ketoacyl-synt_C"/>
    <property type="match status" value="3"/>
</dbReference>
<dbReference type="InterPro" id="IPR057326">
    <property type="entry name" value="KR_dom"/>
</dbReference>
<dbReference type="SUPFAM" id="SSF53901">
    <property type="entry name" value="Thiolase-like"/>
    <property type="match status" value="3"/>
</dbReference>
<keyword evidence="15" id="KW-1185">Reference proteome</keyword>
<dbReference type="InterPro" id="IPR009081">
    <property type="entry name" value="PP-bd_ACP"/>
</dbReference>
<dbReference type="Gene3D" id="3.40.47.10">
    <property type="match status" value="3"/>
</dbReference>
<dbReference type="Pfam" id="PF00109">
    <property type="entry name" value="ketoacyl-synt"/>
    <property type="match status" value="3"/>
</dbReference>
<comment type="function">
    <text evidence="10">Involved in production of the polyketide antibiotic thailandamide.</text>
</comment>
<keyword evidence="8" id="KW-0677">Repeat</keyword>
<proteinExistence type="predicted"/>
<feature type="compositionally biased region" description="Low complexity" evidence="11">
    <location>
        <begin position="519"/>
        <end position="567"/>
    </location>
</feature>
<evidence type="ECO:0000256" key="9">
    <source>
        <dbReference type="ARBA" id="ARBA00023054"/>
    </source>
</evidence>
<dbReference type="InterPro" id="IPR014030">
    <property type="entry name" value="Ketoacyl_synth_N"/>
</dbReference>
<name>A0A8J7PZV1_9BACT</name>
<dbReference type="GO" id="GO:0006633">
    <property type="term" value="P:fatty acid biosynthetic process"/>
    <property type="evidence" value="ECO:0007669"/>
    <property type="project" value="TreeGrafter"/>
</dbReference>
<sequence>MNHKPRSESGVGAGLTAEKGVACLHELIEARVEGTPNAPAVRCDGRRYTYAELNRRANQLAHFLRGLGMGPDKIVAVLMERSLELSVALLGVLKAGAAYLPLDPQDPAARRNLLLEDAGVSVVLTTSPFEDPDFDGTVLCLDREWAYVAREPDHNPVTSVADHHLAYVIYTSGSTGKPKGCLIPHRAITNRLLWMQRCYQIGAADRILQKTPYTFDVSVWELFLPLLSGACLVYAKPDGHKDAAYLVQLMKREKITVCHFVPSMLRFFLAQAKVQQCRSLRHVFASGEALSSDLVTQFFKKCPGKLHNLYGPTEAAVDVSFWECEPRRDGKVPIGRAISGIELLVLDAALNPVPEGEAGELLIGGIGLARGYLNRPELTAERFVRHPFRDEPGARLYRTGDLCARLPDGNIEYLGRLDDQVKLRGFRIELGEIEWALRQHAAVEDAAVKVVDRDTADPKLVAYVVPHGEAPPARVLRDALKQSLPGYMVPNHVVFVGELPISRHGKLDRKALPWPVSDAAQPAQQTQVRAATPAAAKASEPAAAQASEPAACEASEPPACEASEPAQVGPSADVIQERAGQIRTVCLPLLNLETMADDADFFDLGATSLTMVLIVEQLQARFGATVPVDVIMDGPTIAELARFLAECGAPTTRRAEAKTETGDGPAPSQPGVALDAVEPKTANPPVAKRFGEKPVPRAALDQLLGALGSVELEGARKTLYASAGGLNPIQCYLAVREGGVTGLDAGVYYFDPVDLVLRLVSDQAPRLGALVHTTESGLAQTAGFALLLVAEMAAVRPVYKGSAAVLTTVECGYLGQSLLVRQATWRLALRPVLAIEASAWVAACALSESHQPLLALLGGTPPAGEQDADFDLTALVTGHARRRLQTEAFLNEGRDAIGFPDAEEKRQLAARAPQLRRFPDDTPRLAVAAAPPERALLAARAAKRRYRAGAVALNQISGLLGLLGAADRYRFCAPRGLCAYLAVVEDGVDGLAAGLYRYDAEQHHLTLVTRNLGHELKRCYTPFNRKHAGAARFHLFLTAVLAENTPDEFPALLEAGFLGQRLLAAQSGLGLGLCPIGGLLFDKIRDAFNLAPGATLVHSFVGGGYQAAPPQRAVAGGGDRREARDLSCRDMAVIGLAGRYPGADDVATFADNLRAGKTCFSERRFSNSRDYGMAEDGPRRHFGGFLQGVDRFDARLFNILPVEAKGIDPQERLLLENVWTCLEHAGYSGAELNRVAERVGVFTGVMWNDYALHGAGADANGAFPTVSMPSSLANRVSHVFGFEGPSVVLNTSCSAGMTALHHAVAGLRGGDCGAALVTAVNLMTHPAHLDLLDSLDFLSDSEVCRPFGAQADGWVAGEGVGALLLKPLAAAERDGDTILAVVKGTSIGYSGKEGRFGAPSHARQRASMAAALRDAGLATDQIDYVEAAAPGAGLADALEAAALRDLFAEKRDPTRVGSIKGGIGHCESASALSQLTKVILQMQQETLFPTVQAAPLNPMVAFAENGLELVDSALAWTEGERPRRALINAFGATGSSGHAVLESYPRSLPPDGADGAQLMVLSAATAEQLRQLAFSLAEHLRVTTPPLDAVAHTLRVGRVALAERLALVCASREELVQQLDRFHRGEALGDNGFVGTVEREGALMQTRLSLRETARRWVSGARFTWQVCFDGSTPARVHLPTYPFEHRSYWLEAEPHPAATAPPVREPTGAPAPTKTAANGDALARYLKQRFASVTGCPLQEVKSRATFDQLGLNSLIINRFNAVLARDFSGLPKTLFFEVDSLAALADYLLQHHAEASARLFPGTQTAVQAAPAETETPRVESDHGRTTTDPAALEDIAVIGVAGRYPKAENLDIFWDNLKNGVDCIDEIPADRWDLNRYYTPGPARPGKMTTKWGGFLDDVACFDPLFFHISPNEAKAMDPQERLFLQTVHHTFEDAGYNRRALQRHFGGKVGVFVGVMYGEYQLFGGGANPVVSTCYGSIANRVSYIYDLSGPSLAVDTLCSSSLTALHLAVHSLQRGECAAAVVGGVNLSLHPNKYIVQSQLGMSASDGRCRGFGAGGDGLVPGEGVGAVLLKPLGQARADGDQILGIVKATAVNHDGKTHGYTVPNPNAQAALIREALRRGGIDPNHISYVEAHGTGTPLGDPIEIAGLRKALGGKSRGDQAADCAVGSVKSNLGHLEAAAGIVGLTKILLQLKHRWLVPSLHAETLNENIDFSAGPLHIQREGAAWARPTLEKGDAVRIACLSSFGAGGANAHAVIREAEAYPERAVLSAQAGPWPMVFSAVDGERLRVLVAQFQAWLQARGDAVPRLDDIAYTLQVGRDALAQRLALVVASVAELAQKLAAYLEDANSADYAGCVQHDQDLLELFDDESALQDSVQAWLAERRLNPLLRLWVRGLAVDWRALYPGQPPRRVSLPGYPFRRERCWLFDAPAPEEDAPIDAPAQRGESPIQAAGPRAGIDPCVSLQTATWCAAPVREPAAPAYTRRAVVLCDWDRAAAKQAGAALADREWVVLESSEPTHGERYQDMTCRIFALIKRWLKEDGKTLVQIVTGPDPRRQIYRGLVGMLRAARLEQSALVLQLIEPEAADDAAELETCLAQNGACPDDVLVRYHAGQRWVQQWASVLAEPQQPWRDQGVYWITGGLGALGLLFAREIAATAAKVTLILTGRAALTPAKQKALAELRGLGAVVWYREVDVCHREAVDGLVREVRASFGGLQGVIHAAGINRDNMIPRKTLGEVKAVLAPKVLGTEIVDLATREVALDFMLLCGSTVGVFGNAGQCDYAAANGFIDAFAAYRNAQVAEGLRSGRTLTVNWPLWREGGMGVEGWVEDAMARAGWAPLETADGLRALRLAFGVADADRVTVFCQTATQTEAKPKAHALVNEATANTRGAAPTPLAQLRALFAEVAGLDVARVDVDATLERYGIDSIMITQLNQKLEPVFPDLNKTLFYQHATLAACAEDLARRHPRDCGRWCAVPASVAPESAPQNGPSPNTRRTSTQQRPIQAAPVPAATQAPIAVIGLAGRFPQAPDLATLWRNLLEGRDCISEIPPERWSLDGFFHQPVKEAIEQGKSYAKWGGFLEGFADFDPLFFNISPFEALNTDPQERLFLASCWSALEDAGLTRAALKNDYNGEVGVFAGITQTGFNLVGAELKAQGETCHFHTSFSSVANRVSYVLDVHGPSMPVDTMCSSSLTAIHEACQRLRSGECRLALAGGVNLYLHPSQYLAMSAATMLSADGRCHSFGAGGNGYVPGEGVGTVVLKPLDAALRDRDPIHAVIRGSSINHGGKTHGYTVPNPVAQSALIRDALSKAGVDARAVSYIEAHGTGTKLGDPIEVTGLTEAFRADTEAVGFCALGSAKSNLGHLEAAAGIAGLAKVILQMKHATLVPTLHAAETNPNIDFAKTPFVLQQTAAPWTSPRWTEKGRDQTAPRIAGISSFGAGGSNAHLVVAEAPPRAPRDAAAPAPVVIVLSAKDAAALARAVAKLARFLEQENPDPRDLAYTLQVGREAMAHRWAAVVTDLAELRAALVDGVGVLRGTVAENRPESAGDSLEETAAAWVSGATIDWPALYDDAPPCRIHLPTYPFSGQTLWLQPKPVVMAETGTPKPVPSEPVAAASGPEPQWLFHREAWLPRPLPDAVDWAAGLARFHGRRLVVVASDPAEKALFLALLGQIKKVAGVVPDIQCIGPDQLHPGTFAQAPAAVLVLGSPGESAAYDETDPRLVFQLSQALMKSCWGETIDLWFVYQITPQHPRLACNALGGLVRSAMQENPNHRWHLIAGENDRVDPLQKHQILLTEWLARPEPGDNPLTQREVRYRDNERLEKELVDVAVPTTGLPAFKQCGTYLLAGGLGYIGRLLAIKLATTYAATLVILSRRERDADSDAFFATLTRAGATVHFYRVDITDGDALRTAYARIRAEVGPLHGVVNLARSHEDQMIAAKSWSSFARVIRTKVQASLLLDQVTADEPLDFFLMFSSLGSFGVRGSADYAYATAFQNAFAHYRGSLGRSGVALAQCWSAWEEDNLFPETRRQLQCMGFHLIDMERAFPQIERSLGAGVPVLTLMQVDDADSVRRAMGLVSDAVEGSAAEAGSGSEAAVSEQQLRDWENRFRKGEDVAARVAAVVSAEVAATLPDAIIQRLHPLLRAPSKPEPAAVAPGTPPQARREDDLPHTVRSLLTEVLRLPAIEDDKPLQDYGLDSISAMHFSTRMEKIVQCEVQPQWLLDHPTVTALTRHLAHITASKQD</sequence>
<evidence type="ECO:0000259" key="13">
    <source>
        <dbReference type="PROSITE" id="PS52004"/>
    </source>
</evidence>
<dbReference type="Gene3D" id="2.30.38.10">
    <property type="entry name" value="Luciferase, Domain 3"/>
    <property type="match status" value="1"/>
</dbReference>
<dbReference type="Pfam" id="PF00501">
    <property type="entry name" value="AMP-binding"/>
    <property type="match status" value="1"/>
</dbReference>
<dbReference type="Gene3D" id="3.40.50.980">
    <property type="match status" value="2"/>
</dbReference>
<evidence type="ECO:0000256" key="7">
    <source>
        <dbReference type="ARBA" id="ARBA00022679"/>
    </source>
</evidence>
<keyword evidence="5" id="KW-0963">Cytoplasm</keyword>
<dbReference type="PROSITE" id="PS50075">
    <property type="entry name" value="CARRIER"/>
    <property type="match status" value="3"/>
</dbReference>
<dbReference type="PROSITE" id="PS00455">
    <property type="entry name" value="AMP_BINDING"/>
    <property type="match status" value="1"/>
</dbReference>
<dbReference type="InterPro" id="IPR010071">
    <property type="entry name" value="AA_adenyl_dom"/>
</dbReference>
<feature type="domain" description="Carrier" evidence="12">
    <location>
        <begin position="4171"/>
        <end position="4246"/>
    </location>
</feature>
<dbReference type="FunFam" id="3.40.50.980:FF:000001">
    <property type="entry name" value="Non-ribosomal peptide synthetase"/>
    <property type="match status" value="1"/>
</dbReference>
<evidence type="ECO:0000256" key="4">
    <source>
        <dbReference type="ARBA" id="ARBA00022450"/>
    </source>
</evidence>
<dbReference type="InterPro" id="IPR050091">
    <property type="entry name" value="PKS_NRPS_Biosynth_Enz"/>
</dbReference>
<dbReference type="SMART" id="SM00822">
    <property type="entry name" value="PKS_KR"/>
    <property type="match status" value="2"/>
</dbReference>
<gene>
    <name evidence="14" type="ORF">J3U88_04935</name>
</gene>
<dbReference type="CDD" id="cd08953">
    <property type="entry name" value="KR_2_SDR_x"/>
    <property type="match status" value="1"/>
</dbReference>
<feature type="domain" description="Ketosynthase family 3 (KS3)" evidence="13">
    <location>
        <begin position="1128"/>
        <end position="1543"/>
    </location>
</feature>
<dbReference type="RefSeq" id="WP_207857248.1">
    <property type="nucleotide sequence ID" value="NZ_JAFREP010000003.1"/>
</dbReference>
<dbReference type="PANTHER" id="PTHR43775">
    <property type="entry name" value="FATTY ACID SYNTHASE"/>
    <property type="match status" value="1"/>
</dbReference>
<organism evidence="14 15">
    <name type="scientific">Acanthopleuribacter pedis</name>
    <dbReference type="NCBI Taxonomy" id="442870"/>
    <lineage>
        <taxon>Bacteria</taxon>
        <taxon>Pseudomonadati</taxon>
        <taxon>Acidobacteriota</taxon>
        <taxon>Holophagae</taxon>
        <taxon>Acanthopleuribacterales</taxon>
        <taxon>Acanthopleuribacteraceae</taxon>
        <taxon>Acanthopleuribacter</taxon>
    </lineage>
</organism>
<evidence type="ECO:0000259" key="12">
    <source>
        <dbReference type="PROSITE" id="PS50075"/>
    </source>
</evidence>
<feature type="compositionally biased region" description="Polar residues" evidence="11">
    <location>
        <begin position="2993"/>
        <end position="3008"/>
    </location>
</feature>
<dbReference type="InterPro" id="IPR013968">
    <property type="entry name" value="PKS_KR"/>
</dbReference>
<dbReference type="Proteomes" id="UP000664417">
    <property type="component" value="Unassembled WGS sequence"/>
</dbReference>
<dbReference type="Gene3D" id="3.30.300.30">
    <property type="match status" value="1"/>
</dbReference>
<comment type="caution">
    <text evidence="14">The sequence shown here is derived from an EMBL/GenBank/DDBJ whole genome shotgun (WGS) entry which is preliminary data.</text>
</comment>
<dbReference type="CDD" id="cd00833">
    <property type="entry name" value="PKS"/>
    <property type="match status" value="3"/>
</dbReference>
<dbReference type="SMART" id="SM00825">
    <property type="entry name" value="PKS_KS"/>
    <property type="match status" value="3"/>
</dbReference>
<dbReference type="Pfam" id="PF13193">
    <property type="entry name" value="AMP-binding_C"/>
    <property type="match status" value="1"/>
</dbReference>
<dbReference type="InterPro" id="IPR036736">
    <property type="entry name" value="ACP-like_sf"/>
</dbReference>
<evidence type="ECO:0000256" key="11">
    <source>
        <dbReference type="SAM" id="MobiDB-lite"/>
    </source>
</evidence>
<dbReference type="Pfam" id="PF22336">
    <property type="entry name" value="RhiE-like_linker"/>
    <property type="match status" value="3"/>
</dbReference>
<feature type="region of interest" description="Disordered" evidence="11">
    <location>
        <begin position="518"/>
        <end position="569"/>
    </location>
</feature>
<dbReference type="Gene3D" id="1.10.1240.100">
    <property type="match status" value="3"/>
</dbReference>
<feature type="region of interest" description="Disordered" evidence="11">
    <location>
        <begin position="2987"/>
        <end position="3014"/>
    </location>
</feature>
<dbReference type="InterPro" id="IPR020841">
    <property type="entry name" value="PKS_Beta-ketoAc_synthase_dom"/>
</dbReference>
<dbReference type="FunFam" id="3.40.47.10:FF:000019">
    <property type="entry name" value="Polyketide synthase type I"/>
    <property type="match status" value="2"/>
</dbReference>
<reference evidence="14" key="1">
    <citation type="submission" date="2021-03" db="EMBL/GenBank/DDBJ databases">
        <authorList>
            <person name="Wang G."/>
        </authorList>
    </citation>
    <scope>NUCLEOTIDE SEQUENCE</scope>
    <source>
        <strain evidence="14">KCTC 12899</strain>
    </source>
</reference>
<feature type="domain" description="Ketosynthase family 3 (KS3)" evidence="13">
    <location>
        <begin position="1835"/>
        <end position="2263"/>
    </location>
</feature>
<evidence type="ECO:0000256" key="8">
    <source>
        <dbReference type="ARBA" id="ARBA00022737"/>
    </source>
</evidence>
<evidence type="ECO:0000256" key="6">
    <source>
        <dbReference type="ARBA" id="ARBA00022553"/>
    </source>
</evidence>
<evidence type="ECO:0000256" key="5">
    <source>
        <dbReference type="ARBA" id="ARBA00022490"/>
    </source>
</evidence>
<dbReference type="GO" id="GO:0005886">
    <property type="term" value="C:plasma membrane"/>
    <property type="evidence" value="ECO:0007669"/>
    <property type="project" value="TreeGrafter"/>
</dbReference>
<dbReference type="GO" id="GO:0044550">
    <property type="term" value="P:secondary metabolite biosynthetic process"/>
    <property type="evidence" value="ECO:0007669"/>
    <property type="project" value="UniProtKB-ARBA"/>
</dbReference>
<dbReference type="InterPro" id="IPR016039">
    <property type="entry name" value="Thiolase-like"/>
</dbReference>
<dbReference type="InterPro" id="IPR000873">
    <property type="entry name" value="AMP-dep_synth/lig_dom"/>
</dbReference>
<evidence type="ECO:0000313" key="14">
    <source>
        <dbReference type="EMBL" id="MBO1317797.1"/>
    </source>
</evidence>
<protein>
    <submittedName>
        <fullName evidence="14">Amino acid adenylation domain-containing protein</fullName>
    </submittedName>
</protein>
<feature type="region of interest" description="Disordered" evidence="11">
    <location>
        <begin position="652"/>
        <end position="673"/>
    </location>
</feature>
<dbReference type="GO" id="GO:0005737">
    <property type="term" value="C:cytoplasm"/>
    <property type="evidence" value="ECO:0007669"/>
    <property type="project" value="UniProtKB-SubCell"/>
</dbReference>
<dbReference type="SUPFAM" id="SSF51735">
    <property type="entry name" value="NAD(P)-binding Rossmann-fold domains"/>
    <property type="match status" value="3"/>
</dbReference>
<dbReference type="Pfam" id="PF08659">
    <property type="entry name" value="KR"/>
    <property type="match status" value="2"/>
</dbReference>
<feature type="domain" description="Ketosynthase family 3 (KS3)" evidence="13">
    <location>
        <begin position="3020"/>
        <end position="3458"/>
    </location>
</feature>
<evidence type="ECO:0000256" key="2">
    <source>
        <dbReference type="ARBA" id="ARBA00004496"/>
    </source>
</evidence>
<dbReference type="InterPro" id="IPR014031">
    <property type="entry name" value="Ketoacyl_synth_C"/>
</dbReference>
<dbReference type="InterPro" id="IPR020845">
    <property type="entry name" value="AMP-binding_CS"/>
</dbReference>
<dbReference type="NCBIfam" id="TIGR01733">
    <property type="entry name" value="AA-adenyl-dom"/>
    <property type="match status" value="1"/>
</dbReference>
<keyword evidence="4" id="KW-0596">Phosphopantetheine</keyword>
<feature type="domain" description="Carrier" evidence="12">
    <location>
        <begin position="573"/>
        <end position="648"/>
    </location>
</feature>
<dbReference type="SMART" id="SM01294">
    <property type="entry name" value="PKS_PP_betabranch"/>
    <property type="match status" value="1"/>
</dbReference>
<feature type="domain" description="Carrier" evidence="12">
    <location>
        <begin position="2896"/>
        <end position="2972"/>
    </location>
</feature>
<feature type="region of interest" description="Disordered" evidence="11">
    <location>
        <begin position="1808"/>
        <end position="1829"/>
    </location>
</feature>
<comment type="subcellular location">
    <subcellularLocation>
        <location evidence="2">Cytoplasm</location>
    </subcellularLocation>
</comment>
<dbReference type="Gene3D" id="3.40.109.10">
    <property type="entry name" value="NADH Oxidase"/>
    <property type="match status" value="2"/>
</dbReference>
<evidence type="ECO:0000256" key="10">
    <source>
        <dbReference type="ARBA" id="ARBA00054155"/>
    </source>
</evidence>
<keyword evidence="9" id="KW-0175">Coiled coil</keyword>
<feature type="compositionally biased region" description="Basic and acidic residues" evidence="11">
    <location>
        <begin position="1817"/>
        <end position="1828"/>
    </location>
</feature>
<evidence type="ECO:0000256" key="3">
    <source>
        <dbReference type="ARBA" id="ARBA00004792"/>
    </source>
</evidence>
<evidence type="ECO:0000313" key="15">
    <source>
        <dbReference type="Proteomes" id="UP000664417"/>
    </source>
</evidence>
<dbReference type="FunFam" id="3.40.50.980:FF:000002">
    <property type="entry name" value="Enterobactin synthetase component F"/>
    <property type="match status" value="1"/>
</dbReference>
<dbReference type="GO" id="GO:0043041">
    <property type="term" value="P:amino acid activation for nonribosomal peptide biosynthetic process"/>
    <property type="evidence" value="ECO:0007669"/>
    <property type="project" value="UniProtKB-ARBA"/>
</dbReference>
<dbReference type="GO" id="GO:0071770">
    <property type="term" value="P:DIM/DIP cell wall layer assembly"/>
    <property type="evidence" value="ECO:0007669"/>
    <property type="project" value="TreeGrafter"/>
</dbReference>
<evidence type="ECO:0000256" key="1">
    <source>
        <dbReference type="ARBA" id="ARBA00001957"/>
    </source>
</evidence>
<dbReference type="SMART" id="SM00823">
    <property type="entry name" value="PKS_PP"/>
    <property type="match status" value="4"/>
</dbReference>
<dbReference type="InterPro" id="IPR036291">
    <property type="entry name" value="NAD(P)-bd_dom_sf"/>
</dbReference>
<accession>A0A8J7PZV1</accession>
<dbReference type="Gene3D" id="1.10.1200.10">
    <property type="entry name" value="ACP-like"/>
    <property type="match status" value="4"/>
</dbReference>
<dbReference type="FunFam" id="2.30.38.10:FF:000001">
    <property type="entry name" value="Non-ribosomal peptide synthetase PvdI"/>
    <property type="match status" value="1"/>
</dbReference>
<keyword evidence="7" id="KW-0808">Transferase</keyword>
<dbReference type="PROSITE" id="PS52004">
    <property type="entry name" value="KS3_2"/>
    <property type="match status" value="3"/>
</dbReference>
<dbReference type="InterPro" id="IPR025110">
    <property type="entry name" value="AMP-bd_C"/>
</dbReference>
<comment type="cofactor">
    <cofactor evidence="1">
        <name>pantetheine 4'-phosphate</name>
        <dbReference type="ChEBI" id="CHEBI:47942"/>
    </cofactor>
</comment>
<dbReference type="SUPFAM" id="SSF47336">
    <property type="entry name" value="ACP-like"/>
    <property type="match status" value="4"/>
</dbReference>